<gene>
    <name evidence="2" type="ORF">TKK_000288</name>
</gene>
<accession>A0ABD2XRK2</accession>
<name>A0ABD2XRK2_9HYME</name>
<sequence length="82" mass="9492">MTISRTGLRSSKRRRSVSKDTLTVSAETTVKARPRRTQTARPPARLGRRSSRSRLFVFKLLAFQKKIFRVEEVKTAMIKLIM</sequence>
<evidence type="ECO:0000256" key="1">
    <source>
        <dbReference type="SAM" id="MobiDB-lite"/>
    </source>
</evidence>
<comment type="caution">
    <text evidence="2">The sequence shown here is derived from an EMBL/GenBank/DDBJ whole genome shotgun (WGS) entry which is preliminary data.</text>
</comment>
<dbReference type="AlphaFoldDB" id="A0ABD2XRK2"/>
<proteinExistence type="predicted"/>
<keyword evidence="3" id="KW-1185">Reference proteome</keyword>
<dbReference type="EMBL" id="JBJJXI010000003">
    <property type="protein sequence ID" value="KAL3407609.1"/>
    <property type="molecule type" value="Genomic_DNA"/>
</dbReference>
<feature type="region of interest" description="Disordered" evidence="1">
    <location>
        <begin position="1"/>
        <end position="49"/>
    </location>
</feature>
<dbReference type="Proteomes" id="UP001627154">
    <property type="component" value="Unassembled WGS sequence"/>
</dbReference>
<evidence type="ECO:0000313" key="3">
    <source>
        <dbReference type="Proteomes" id="UP001627154"/>
    </source>
</evidence>
<protein>
    <submittedName>
        <fullName evidence="2">Uncharacterized protein</fullName>
    </submittedName>
</protein>
<reference evidence="2 3" key="1">
    <citation type="journal article" date="2024" name="bioRxiv">
        <title>A reference genome for Trichogramma kaykai: A tiny desert-dwelling parasitoid wasp with competing sex-ratio distorters.</title>
        <authorList>
            <person name="Culotta J."/>
            <person name="Lindsey A.R."/>
        </authorList>
    </citation>
    <scope>NUCLEOTIDE SEQUENCE [LARGE SCALE GENOMIC DNA]</scope>
    <source>
        <strain evidence="2 3">KSX58</strain>
    </source>
</reference>
<evidence type="ECO:0000313" key="2">
    <source>
        <dbReference type="EMBL" id="KAL3407609.1"/>
    </source>
</evidence>
<organism evidence="2 3">
    <name type="scientific">Trichogramma kaykai</name>
    <dbReference type="NCBI Taxonomy" id="54128"/>
    <lineage>
        <taxon>Eukaryota</taxon>
        <taxon>Metazoa</taxon>
        <taxon>Ecdysozoa</taxon>
        <taxon>Arthropoda</taxon>
        <taxon>Hexapoda</taxon>
        <taxon>Insecta</taxon>
        <taxon>Pterygota</taxon>
        <taxon>Neoptera</taxon>
        <taxon>Endopterygota</taxon>
        <taxon>Hymenoptera</taxon>
        <taxon>Apocrita</taxon>
        <taxon>Proctotrupomorpha</taxon>
        <taxon>Chalcidoidea</taxon>
        <taxon>Trichogrammatidae</taxon>
        <taxon>Trichogramma</taxon>
    </lineage>
</organism>